<proteinExistence type="predicted"/>
<name>A0ABQ0AL36_9RHOB</name>
<protein>
    <submittedName>
        <fullName evidence="2">Uncharacterized protein</fullName>
    </submittedName>
</protein>
<accession>A0ABQ0AL36</accession>
<dbReference type="Proteomes" id="UP001441944">
    <property type="component" value="Unassembled WGS sequence"/>
</dbReference>
<gene>
    <name evidence="2" type="ORF">NBRC116598_20300</name>
</gene>
<organism evidence="2 3">
    <name type="scientific">Pseudophaeobacter arcticus</name>
    <dbReference type="NCBI Taxonomy" id="385492"/>
    <lineage>
        <taxon>Bacteria</taxon>
        <taxon>Pseudomonadati</taxon>
        <taxon>Pseudomonadota</taxon>
        <taxon>Alphaproteobacteria</taxon>
        <taxon>Rhodobacterales</taxon>
        <taxon>Paracoccaceae</taxon>
        <taxon>Pseudophaeobacter</taxon>
    </lineage>
</organism>
<sequence length="66" mass="7137">MSQDHGLVPVGGGRFSLTQQPAPRQEAREEEPPEQKPMRRYTIFMLGISVLATVNGALGQPVPPPA</sequence>
<evidence type="ECO:0000313" key="2">
    <source>
        <dbReference type="EMBL" id="GAA6196586.1"/>
    </source>
</evidence>
<dbReference type="EMBL" id="BAABWU010000007">
    <property type="protein sequence ID" value="GAA6196586.1"/>
    <property type="molecule type" value="Genomic_DNA"/>
</dbReference>
<evidence type="ECO:0000313" key="3">
    <source>
        <dbReference type="Proteomes" id="UP001441944"/>
    </source>
</evidence>
<feature type="region of interest" description="Disordered" evidence="1">
    <location>
        <begin position="1"/>
        <end position="38"/>
    </location>
</feature>
<reference evidence="2 3" key="1">
    <citation type="submission" date="2024-04" db="EMBL/GenBank/DDBJ databases">
        <title>Draft genome sequence of Pseudophaeobacter arcticus NBRC 116598.</title>
        <authorList>
            <person name="Miyakawa T."/>
            <person name="Kusuya Y."/>
            <person name="Miura T."/>
        </authorList>
    </citation>
    <scope>NUCLEOTIDE SEQUENCE [LARGE SCALE GENOMIC DNA]</scope>
    <source>
        <strain evidence="2 3">SU-CL00105</strain>
    </source>
</reference>
<keyword evidence="3" id="KW-1185">Reference proteome</keyword>
<evidence type="ECO:0000256" key="1">
    <source>
        <dbReference type="SAM" id="MobiDB-lite"/>
    </source>
</evidence>
<comment type="caution">
    <text evidence="2">The sequence shown here is derived from an EMBL/GenBank/DDBJ whole genome shotgun (WGS) entry which is preliminary data.</text>
</comment>